<gene>
    <name evidence="1" type="ORF">NQ317_017431</name>
</gene>
<evidence type="ECO:0000313" key="2">
    <source>
        <dbReference type="Proteomes" id="UP001162164"/>
    </source>
</evidence>
<name>A0ABQ9IXP5_9CUCU</name>
<organism evidence="1 2">
    <name type="scientific">Molorchus minor</name>
    <dbReference type="NCBI Taxonomy" id="1323400"/>
    <lineage>
        <taxon>Eukaryota</taxon>
        <taxon>Metazoa</taxon>
        <taxon>Ecdysozoa</taxon>
        <taxon>Arthropoda</taxon>
        <taxon>Hexapoda</taxon>
        <taxon>Insecta</taxon>
        <taxon>Pterygota</taxon>
        <taxon>Neoptera</taxon>
        <taxon>Endopterygota</taxon>
        <taxon>Coleoptera</taxon>
        <taxon>Polyphaga</taxon>
        <taxon>Cucujiformia</taxon>
        <taxon>Chrysomeloidea</taxon>
        <taxon>Cerambycidae</taxon>
        <taxon>Lamiinae</taxon>
        <taxon>Monochamini</taxon>
        <taxon>Molorchus</taxon>
    </lineage>
</organism>
<feature type="non-terminal residue" evidence="1">
    <location>
        <position position="1"/>
    </location>
</feature>
<sequence>TNRISIPFNSLKVNNTTGSNKRHKVVVGLVIVIKCESQNRAPYGPWAPKPCLLLVMMSMSNGTAH</sequence>
<evidence type="ECO:0000313" key="1">
    <source>
        <dbReference type="EMBL" id="KAJ8967989.1"/>
    </source>
</evidence>
<dbReference type="EMBL" id="JAPWTJ010002087">
    <property type="protein sequence ID" value="KAJ8967989.1"/>
    <property type="molecule type" value="Genomic_DNA"/>
</dbReference>
<accession>A0ABQ9IXP5</accession>
<protein>
    <submittedName>
        <fullName evidence="1">Uncharacterized protein</fullName>
    </submittedName>
</protein>
<comment type="caution">
    <text evidence="1">The sequence shown here is derived from an EMBL/GenBank/DDBJ whole genome shotgun (WGS) entry which is preliminary data.</text>
</comment>
<dbReference type="Proteomes" id="UP001162164">
    <property type="component" value="Unassembled WGS sequence"/>
</dbReference>
<proteinExistence type="predicted"/>
<reference evidence="1" key="1">
    <citation type="journal article" date="2023" name="Insect Mol. Biol.">
        <title>Genome sequencing provides insights into the evolution of gene families encoding plant cell wall-degrading enzymes in longhorned beetles.</title>
        <authorList>
            <person name="Shin N.R."/>
            <person name="Okamura Y."/>
            <person name="Kirsch R."/>
            <person name="Pauchet Y."/>
        </authorList>
    </citation>
    <scope>NUCLEOTIDE SEQUENCE</scope>
    <source>
        <strain evidence="1">MMC_N1</strain>
    </source>
</reference>
<keyword evidence="2" id="KW-1185">Reference proteome</keyword>